<name>A0A371IFE9_MUCPR</name>
<protein>
    <recommendedName>
        <fullName evidence="1">DUF4219 domain-containing protein</fullName>
    </recommendedName>
</protein>
<organism evidence="2 3">
    <name type="scientific">Mucuna pruriens</name>
    <name type="common">Velvet bean</name>
    <name type="synonym">Dolichos pruriens</name>
    <dbReference type="NCBI Taxonomy" id="157652"/>
    <lineage>
        <taxon>Eukaryota</taxon>
        <taxon>Viridiplantae</taxon>
        <taxon>Streptophyta</taxon>
        <taxon>Embryophyta</taxon>
        <taxon>Tracheophyta</taxon>
        <taxon>Spermatophyta</taxon>
        <taxon>Magnoliopsida</taxon>
        <taxon>eudicotyledons</taxon>
        <taxon>Gunneridae</taxon>
        <taxon>Pentapetalae</taxon>
        <taxon>rosids</taxon>
        <taxon>fabids</taxon>
        <taxon>Fabales</taxon>
        <taxon>Fabaceae</taxon>
        <taxon>Papilionoideae</taxon>
        <taxon>50 kb inversion clade</taxon>
        <taxon>NPAAA clade</taxon>
        <taxon>indigoferoid/millettioid clade</taxon>
        <taxon>Phaseoleae</taxon>
        <taxon>Mucuna</taxon>
    </lineage>
</organism>
<accession>A0A371IFE9</accession>
<comment type="caution">
    <text evidence="2">The sequence shown here is derived from an EMBL/GenBank/DDBJ whole genome shotgun (WGS) entry which is preliminary data.</text>
</comment>
<dbReference type="AlphaFoldDB" id="A0A371IFE9"/>
<dbReference type="STRING" id="157652.A0A371IFE9"/>
<dbReference type="Pfam" id="PF13961">
    <property type="entry name" value="DUF4219"/>
    <property type="match status" value="1"/>
</dbReference>
<sequence>MDAAVTFSPIAPPMFDGENYLIWAARIETYLEALDLWEAAEEDYEVPPLPSNPIVAEIKNQKDRKTRKSKAKAFFVVASLLHPNYDTQINKYNLGNAVLIYPDSRIVEKILVTVPKKFEATIMTLENTKDLSKITLAEVLNALHA</sequence>
<proteinExistence type="predicted"/>
<feature type="domain" description="DUF4219" evidence="1">
    <location>
        <begin position="15"/>
        <end position="39"/>
    </location>
</feature>
<evidence type="ECO:0000313" key="3">
    <source>
        <dbReference type="Proteomes" id="UP000257109"/>
    </source>
</evidence>
<dbReference type="PANTHER" id="PTHR35317:SF11">
    <property type="entry name" value="CCHC-TYPE DOMAIN-CONTAINING PROTEIN"/>
    <property type="match status" value="1"/>
</dbReference>
<dbReference type="OrthoDB" id="1305366at2759"/>
<evidence type="ECO:0000259" key="1">
    <source>
        <dbReference type="Pfam" id="PF13961"/>
    </source>
</evidence>
<evidence type="ECO:0000313" key="2">
    <source>
        <dbReference type="EMBL" id="RDY13782.1"/>
    </source>
</evidence>
<dbReference type="EMBL" id="QJKJ01000202">
    <property type="protein sequence ID" value="RDY13782.1"/>
    <property type="molecule type" value="Genomic_DNA"/>
</dbReference>
<dbReference type="PANTHER" id="PTHR35317">
    <property type="entry name" value="OS04G0629600 PROTEIN"/>
    <property type="match status" value="1"/>
</dbReference>
<keyword evidence="3" id="KW-1185">Reference proteome</keyword>
<dbReference type="InterPro" id="IPR025314">
    <property type="entry name" value="DUF4219"/>
</dbReference>
<dbReference type="Proteomes" id="UP000257109">
    <property type="component" value="Unassembled WGS sequence"/>
</dbReference>
<reference evidence="2" key="1">
    <citation type="submission" date="2018-05" db="EMBL/GenBank/DDBJ databases">
        <title>Draft genome of Mucuna pruriens seed.</title>
        <authorList>
            <person name="Nnadi N.E."/>
            <person name="Vos R."/>
            <person name="Hasami M.H."/>
            <person name="Devisetty U.K."/>
            <person name="Aguiy J.C."/>
        </authorList>
    </citation>
    <scope>NUCLEOTIDE SEQUENCE [LARGE SCALE GENOMIC DNA]</scope>
    <source>
        <strain evidence="2">JCA_2017</strain>
    </source>
</reference>
<gene>
    <name evidence="2" type="ORF">CR513_01266</name>
</gene>
<feature type="non-terminal residue" evidence="2">
    <location>
        <position position="1"/>
    </location>
</feature>